<evidence type="ECO:0000256" key="3">
    <source>
        <dbReference type="ARBA" id="ARBA00022801"/>
    </source>
</evidence>
<evidence type="ECO:0000256" key="4">
    <source>
        <dbReference type="ARBA" id="ARBA00022833"/>
    </source>
</evidence>
<feature type="domain" description="JAB" evidence="6">
    <location>
        <begin position="27"/>
        <end position="137"/>
    </location>
</feature>
<dbReference type="Gene3D" id="3.40.140.10">
    <property type="entry name" value="Cytidine Deaminase, domain 2"/>
    <property type="match status" value="1"/>
</dbReference>
<dbReference type="GO" id="GO:0006508">
    <property type="term" value="P:proteolysis"/>
    <property type="evidence" value="ECO:0007669"/>
    <property type="project" value="UniProtKB-KW"/>
</dbReference>
<dbReference type="GO" id="GO:0046872">
    <property type="term" value="F:metal ion binding"/>
    <property type="evidence" value="ECO:0007669"/>
    <property type="project" value="UniProtKB-KW"/>
</dbReference>
<sequence>MQFMNSWASEDRKILLAFSEKTLEKFMRYRQLRDADCEAGGLLLGSVHGCHMLITDATVPTRFDKRFRFFFERMESVHRLVASTMWRQSKGLIRYLGEWHTHPQDQPSPSGTDILEWRDLAKKRRDFRPMLAVIVGRDGMHVELMFADGGRMRLEAIS</sequence>
<comment type="caution">
    <text evidence="7">The sequence shown here is derived from an EMBL/GenBank/DDBJ whole genome shotgun (WGS) entry which is preliminary data.</text>
</comment>
<dbReference type="GO" id="GO:0008237">
    <property type="term" value="F:metallopeptidase activity"/>
    <property type="evidence" value="ECO:0007669"/>
    <property type="project" value="UniProtKB-KW"/>
</dbReference>
<evidence type="ECO:0000313" key="7">
    <source>
        <dbReference type="EMBL" id="ROU05487.1"/>
    </source>
</evidence>
<dbReference type="AlphaFoldDB" id="A0A3N2RDH5"/>
<evidence type="ECO:0000256" key="2">
    <source>
        <dbReference type="ARBA" id="ARBA00022723"/>
    </source>
</evidence>
<evidence type="ECO:0000313" key="8">
    <source>
        <dbReference type="Proteomes" id="UP000275910"/>
    </source>
</evidence>
<keyword evidence="5" id="KW-0482">Metalloprotease</keyword>
<evidence type="ECO:0000256" key="1">
    <source>
        <dbReference type="ARBA" id="ARBA00022670"/>
    </source>
</evidence>
<evidence type="ECO:0000259" key="6">
    <source>
        <dbReference type="Pfam" id="PF14464"/>
    </source>
</evidence>
<dbReference type="RefSeq" id="WP_123648880.1">
    <property type="nucleotide sequence ID" value="NZ_RCTY01000045.1"/>
</dbReference>
<dbReference type="SUPFAM" id="SSF102712">
    <property type="entry name" value="JAB1/MPN domain"/>
    <property type="match status" value="1"/>
</dbReference>
<name>A0A3N2RDH5_LYSEN</name>
<accession>A0A3N2RDH5</accession>
<keyword evidence="1" id="KW-0645">Protease</keyword>
<dbReference type="InterPro" id="IPR028090">
    <property type="entry name" value="JAB_dom_prok"/>
</dbReference>
<keyword evidence="2" id="KW-0479">Metal-binding</keyword>
<dbReference type="Pfam" id="PF14464">
    <property type="entry name" value="Prok-JAB"/>
    <property type="match status" value="1"/>
</dbReference>
<organism evidence="7 8">
    <name type="scientific">Lysobacter enzymogenes</name>
    <dbReference type="NCBI Taxonomy" id="69"/>
    <lineage>
        <taxon>Bacteria</taxon>
        <taxon>Pseudomonadati</taxon>
        <taxon>Pseudomonadota</taxon>
        <taxon>Gammaproteobacteria</taxon>
        <taxon>Lysobacterales</taxon>
        <taxon>Lysobacteraceae</taxon>
        <taxon>Lysobacter</taxon>
    </lineage>
</organism>
<evidence type="ECO:0000256" key="5">
    <source>
        <dbReference type="ARBA" id="ARBA00023049"/>
    </source>
</evidence>
<gene>
    <name evidence="7" type="ORF">D9T17_18950</name>
</gene>
<dbReference type="Proteomes" id="UP000275910">
    <property type="component" value="Unassembled WGS sequence"/>
</dbReference>
<dbReference type="EMBL" id="RCTY01000045">
    <property type="protein sequence ID" value="ROU05487.1"/>
    <property type="molecule type" value="Genomic_DNA"/>
</dbReference>
<reference evidence="7 8" key="1">
    <citation type="submission" date="2018-10" db="EMBL/GenBank/DDBJ databases">
        <title>The genome of Lysobacter enzymogenes OH11.</title>
        <authorList>
            <person name="Liu F."/>
            <person name="Zhao Y."/>
            <person name="Qian G."/>
            <person name="Chen Y."/>
            <person name="Xu H."/>
        </authorList>
    </citation>
    <scope>NUCLEOTIDE SEQUENCE [LARGE SCALE GENOMIC DNA]</scope>
    <source>
        <strain evidence="7 8">OH11</strain>
    </source>
</reference>
<protein>
    <recommendedName>
        <fullName evidence="6">JAB domain-containing protein</fullName>
    </recommendedName>
</protein>
<proteinExistence type="predicted"/>
<keyword evidence="3" id="KW-0378">Hydrolase</keyword>
<keyword evidence="4" id="KW-0862">Zinc</keyword>